<dbReference type="AlphaFoldDB" id="A0A6J4L9X9"/>
<evidence type="ECO:0000313" key="1">
    <source>
        <dbReference type="EMBL" id="CAA9326535.1"/>
    </source>
</evidence>
<protein>
    <submittedName>
        <fullName evidence="1">Uncharacterized protein</fullName>
    </submittedName>
</protein>
<accession>A0A6J4L9X9</accession>
<dbReference type="EMBL" id="CADCTW010000105">
    <property type="protein sequence ID" value="CAA9326535.1"/>
    <property type="molecule type" value="Genomic_DNA"/>
</dbReference>
<sequence length="37" mass="3990">MRARFSGLPAIPAGGFNPSRRGRNLRPLFSLCLCASV</sequence>
<name>A0A6J4L9X9_9BACT</name>
<gene>
    <name evidence="1" type="ORF">AVDCRST_MAG68-2178</name>
</gene>
<proteinExistence type="predicted"/>
<organism evidence="1">
    <name type="scientific">uncultured Gemmatimonadota bacterium</name>
    <dbReference type="NCBI Taxonomy" id="203437"/>
    <lineage>
        <taxon>Bacteria</taxon>
        <taxon>Pseudomonadati</taxon>
        <taxon>Gemmatimonadota</taxon>
        <taxon>environmental samples</taxon>
    </lineage>
</organism>
<reference evidence="1" key="1">
    <citation type="submission" date="2020-02" db="EMBL/GenBank/DDBJ databases">
        <authorList>
            <person name="Meier V. D."/>
        </authorList>
    </citation>
    <scope>NUCLEOTIDE SEQUENCE</scope>
    <source>
        <strain evidence="1">AVDCRST_MAG68</strain>
    </source>
</reference>